<dbReference type="RefSeq" id="WP_045245762.1">
    <property type="nucleotide sequence ID" value="NZ_JYIY01000030.1"/>
</dbReference>
<dbReference type="GO" id="GO:0035556">
    <property type="term" value="P:intracellular signal transduction"/>
    <property type="evidence" value="ECO:0007669"/>
    <property type="project" value="InterPro"/>
</dbReference>
<reference evidence="2 3" key="1">
    <citation type="submission" date="2015-02" db="EMBL/GenBank/DDBJ databases">
        <title>Draft genome sequences of ten Microbacterium spp. with emphasis on heavy metal contaminated environments.</title>
        <authorList>
            <person name="Corretto E."/>
        </authorList>
    </citation>
    <scope>NUCLEOTIDE SEQUENCE [LARGE SCALE GENOMIC DNA]</scope>
    <source>
        <strain evidence="2 3">DSM 18659</strain>
    </source>
</reference>
<dbReference type="InterPro" id="IPR001054">
    <property type="entry name" value="A/G_cyclase"/>
</dbReference>
<dbReference type="Gene3D" id="3.30.70.1230">
    <property type="entry name" value="Nucleotide cyclase"/>
    <property type="match status" value="1"/>
</dbReference>
<dbReference type="PROSITE" id="PS50125">
    <property type="entry name" value="GUANYLATE_CYCLASE_2"/>
    <property type="match status" value="1"/>
</dbReference>
<dbReference type="Pfam" id="PF00211">
    <property type="entry name" value="Guanylate_cyc"/>
    <property type="match status" value="1"/>
</dbReference>
<dbReference type="PATRIC" id="fig|400772.4.peg.92"/>
<dbReference type="OrthoDB" id="8776790at2"/>
<dbReference type="Proteomes" id="UP000033451">
    <property type="component" value="Unassembled WGS sequence"/>
</dbReference>
<evidence type="ECO:0000313" key="2">
    <source>
        <dbReference type="EMBL" id="KJL45223.1"/>
    </source>
</evidence>
<proteinExistence type="predicted"/>
<dbReference type="SUPFAM" id="SSF55073">
    <property type="entry name" value="Nucleotide cyclase"/>
    <property type="match status" value="1"/>
</dbReference>
<dbReference type="GO" id="GO:0009190">
    <property type="term" value="P:cyclic nucleotide biosynthetic process"/>
    <property type="evidence" value="ECO:0007669"/>
    <property type="project" value="InterPro"/>
</dbReference>
<gene>
    <name evidence="2" type="ORF">RR49_00075</name>
</gene>
<name>A0A0F0LY64_9MICO</name>
<comment type="caution">
    <text evidence="2">The sequence shown here is derived from an EMBL/GenBank/DDBJ whole genome shotgun (WGS) entry which is preliminary data.</text>
</comment>
<evidence type="ECO:0000259" key="1">
    <source>
        <dbReference type="PROSITE" id="PS50125"/>
    </source>
</evidence>
<sequence>MDGNYKAYSYTSSSDRIKAILDQPAGSFEEVDGLPDRDKLTFTNGFYGMCSAVFIDIRDSSGLTAKHKRPILAKIYRAFISEMVAVLNSDLYVREVNIVGDCVWAVYKTTQKTHIDDVFGIAYQANTLIKLLNHHYAKKGIDPLKIGIGVDYGRVLMIKAGFSGSGINDVVYMGDVVNRAAHLAHEAGRGWADPIFVGGVFEQNLNDHNKALLTSRYVNGLGTVHTGNVVSTSMNDWVDTLS</sequence>
<evidence type="ECO:0000313" key="3">
    <source>
        <dbReference type="Proteomes" id="UP000033451"/>
    </source>
</evidence>
<protein>
    <submittedName>
        <fullName evidence="2">Adenylate and Guanylate cyclase catalytic domain protein</fullName>
    </submittedName>
</protein>
<accession>A0A0F0LY64</accession>
<dbReference type="EMBL" id="JYIY01000030">
    <property type="protein sequence ID" value="KJL45223.1"/>
    <property type="molecule type" value="Genomic_DNA"/>
</dbReference>
<dbReference type="InterPro" id="IPR029787">
    <property type="entry name" value="Nucleotide_cyclase"/>
</dbReference>
<keyword evidence="3" id="KW-1185">Reference proteome</keyword>
<dbReference type="STRING" id="400772.RR49_00075"/>
<organism evidence="2 3">
    <name type="scientific">Microbacterium ginsengisoli</name>
    <dbReference type="NCBI Taxonomy" id="400772"/>
    <lineage>
        <taxon>Bacteria</taxon>
        <taxon>Bacillati</taxon>
        <taxon>Actinomycetota</taxon>
        <taxon>Actinomycetes</taxon>
        <taxon>Micrococcales</taxon>
        <taxon>Microbacteriaceae</taxon>
        <taxon>Microbacterium</taxon>
    </lineage>
</organism>
<dbReference type="GO" id="GO:0004016">
    <property type="term" value="F:adenylate cyclase activity"/>
    <property type="evidence" value="ECO:0007669"/>
    <property type="project" value="UniProtKB-ARBA"/>
</dbReference>
<feature type="domain" description="Guanylate cyclase" evidence="1">
    <location>
        <begin position="51"/>
        <end position="184"/>
    </location>
</feature>
<dbReference type="AlphaFoldDB" id="A0A0F0LY64"/>